<dbReference type="Proteomes" id="UP001164693">
    <property type="component" value="Chromosome"/>
</dbReference>
<evidence type="ECO:0000313" key="4">
    <source>
        <dbReference type="Proteomes" id="UP001164693"/>
    </source>
</evidence>
<gene>
    <name evidence="3" type="ORF">M6B22_10495</name>
</gene>
<proteinExistence type="predicted"/>
<dbReference type="InterPro" id="IPR011009">
    <property type="entry name" value="Kinase-like_dom_sf"/>
</dbReference>
<organism evidence="3 4">
    <name type="scientific">Jatrophihabitans cynanchi</name>
    <dbReference type="NCBI Taxonomy" id="2944128"/>
    <lineage>
        <taxon>Bacteria</taxon>
        <taxon>Bacillati</taxon>
        <taxon>Actinomycetota</taxon>
        <taxon>Actinomycetes</taxon>
        <taxon>Jatrophihabitantales</taxon>
        <taxon>Jatrophihabitantaceae</taxon>
        <taxon>Jatrophihabitans</taxon>
    </lineage>
</organism>
<sequence length="292" mass="32542">MLPPPTGRREKLALPRDGGGNAVTPRAPRGGFRRGSRGLCGSRRRVLADSNHTIVWLRPHQILAKVGRRSAERLLLREHRVARALGEVGAPVVPPLSGVKPTRDPDTALLVTLWPRVEHLGEDSADAADVGQSLGEVHRALDRYDGELPSFLDKLEDARALLGDDARMSALDLDNRRWLRTAFDALFDELRSRRYAVRGLHGEPHGQNRLTTPAGVRWIDFEGACLGPVEWDLAFLPDASLPAYPPPDEALVQLLRTLNSARTATLCWARYDVPALRWHARFHLQQLRSHLV</sequence>
<protein>
    <submittedName>
        <fullName evidence="3">Aminoglycoside phosphotransferase family protein</fullName>
    </submittedName>
</protein>
<evidence type="ECO:0000256" key="1">
    <source>
        <dbReference type="SAM" id="MobiDB-lite"/>
    </source>
</evidence>
<feature type="region of interest" description="Disordered" evidence="1">
    <location>
        <begin position="1"/>
        <end position="37"/>
    </location>
</feature>
<name>A0ABY7K6D2_9ACTN</name>
<dbReference type="Pfam" id="PF01636">
    <property type="entry name" value="APH"/>
    <property type="match status" value="1"/>
</dbReference>
<feature type="domain" description="Aminoglycoside phosphotransferase" evidence="2">
    <location>
        <begin position="63"/>
        <end position="252"/>
    </location>
</feature>
<accession>A0ABY7K6D2</accession>
<dbReference type="InterPro" id="IPR002575">
    <property type="entry name" value="Aminoglycoside_PTrfase"/>
</dbReference>
<reference evidence="3" key="1">
    <citation type="submission" date="2022-05" db="EMBL/GenBank/DDBJ databases">
        <title>Jatrophihabitans sp. SB3-54 whole genome sequence.</title>
        <authorList>
            <person name="Suh M.K."/>
            <person name="Eom M.K."/>
            <person name="Kim J.S."/>
            <person name="Kim H.S."/>
            <person name="Do H.E."/>
            <person name="Shin Y.K."/>
            <person name="Lee J.-S."/>
        </authorList>
    </citation>
    <scope>NUCLEOTIDE SEQUENCE</scope>
    <source>
        <strain evidence="3">SB3-54</strain>
    </source>
</reference>
<dbReference type="Gene3D" id="3.90.1200.10">
    <property type="match status" value="1"/>
</dbReference>
<evidence type="ECO:0000259" key="2">
    <source>
        <dbReference type="Pfam" id="PF01636"/>
    </source>
</evidence>
<dbReference type="RefSeq" id="WP_269445708.1">
    <property type="nucleotide sequence ID" value="NZ_CP097463.1"/>
</dbReference>
<dbReference type="SUPFAM" id="SSF56112">
    <property type="entry name" value="Protein kinase-like (PK-like)"/>
    <property type="match status" value="1"/>
</dbReference>
<dbReference type="EMBL" id="CP097463">
    <property type="protein sequence ID" value="WAX59167.1"/>
    <property type="molecule type" value="Genomic_DNA"/>
</dbReference>
<keyword evidence="4" id="KW-1185">Reference proteome</keyword>
<evidence type="ECO:0000313" key="3">
    <source>
        <dbReference type="EMBL" id="WAX59167.1"/>
    </source>
</evidence>